<dbReference type="Proteomes" id="UP001279642">
    <property type="component" value="Unassembled WGS sequence"/>
</dbReference>
<comment type="caution">
    <text evidence="1">The sequence shown here is derived from an EMBL/GenBank/DDBJ whole genome shotgun (WGS) entry which is preliminary data.</text>
</comment>
<dbReference type="RefSeq" id="WP_320510858.1">
    <property type="nucleotide sequence ID" value="NZ_JAXCLW010000014.1"/>
</dbReference>
<dbReference type="EMBL" id="JAXCLW010000014">
    <property type="protein sequence ID" value="MDY0885782.1"/>
    <property type="molecule type" value="Genomic_DNA"/>
</dbReference>
<name>A0ABU5EHH8_9PROT</name>
<organism evidence="1 2">
    <name type="scientific">Dongia soli</name>
    <dbReference type="NCBI Taxonomy" id="600628"/>
    <lineage>
        <taxon>Bacteria</taxon>
        <taxon>Pseudomonadati</taxon>
        <taxon>Pseudomonadota</taxon>
        <taxon>Alphaproteobacteria</taxon>
        <taxon>Rhodospirillales</taxon>
        <taxon>Dongiaceae</taxon>
        <taxon>Dongia</taxon>
    </lineage>
</organism>
<accession>A0ABU5EHH8</accession>
<proteinExistence type="predicted"/>
<protein>
    <submittedName>
        <fullName evidence="1">Uncharacterized protein</fullName>
    </submittedName>
</protein>
<gene>
    <name evidence="1" type="ORF">SMD27_23300</name>
</gene>
<sequence length="101" mass="11221">MPEGTSGPLVPEAEEGPADTIYNVIKRAWDMSAVPDFIYPGTRGERPADFDDAIAYSSGLYRVAFRDPVVRRLILEVQQLLQPPSILHEPALMQRVKAKLA</sequence>
<evidence type="ECO:0000313" key="2">
    <source>
        <dbReference type="Proteomes" id="UP001279642"/>
    </source>
</evidence>
<evidence type="ECO:0000313" key="1">
    <source>
        <dbReference type="EMBL" id="MDY0885782.1"/>
    </source>
</evidence>
<keyword evidence="2" id="KW-1185">Reference proteome</keyword>
<reference evidence="1 2" key="1">
    <citation type="journal article" date="2016" name="Antonie Van Leeuwenhoek">
        <title>Dongia soli sp. nov., isolated from soil from Dokdo, Korea.</title>
        <authorList>
            <person name="Kim D.U."/>
            <person name="Lee H."/>
            <person name="Kim H."/>
            <person name="Kim S.G."/>
            <person name="Ka J.O."/>
        </authorList>
    </citation>
    <scope>NUCLEOTIDE SEQUENCE [LARGE SCALE GENOMIC DNA]</scope>
    <source>
        <strain evidence="1 2">D78</strain>
    </source>
</reference>